<evidence type="ECO:0000259" key="9">
    <source>
        <dbReference type="PROSITE" id="PS50156"/>
    </source>
</evidence>
<feature type="transmembrane region" description="Helical" evidence="8">
    <location>
        <begin position="716"/>
        <end position="737"/>
    </location>
</feature>
<dbReference type="Proteomes" id="UP000887569">
    <property type="component" value="Unplaced"/>
</dbReference>
<accession>A0A915BVE6</accession>
<keyword evidence="3 8" id="KW-0812">Transmembrane</keyword>
<organism evidence="10 11">
    <name type="scientific">Parascaris univalens</name>
    <name type="common">Nematode worm</name>
    <dbReference type="NCBI Taxonomy" id="6257"/>
    <lineage>
        <taxon>Eukaryota</taxon>
        <taxon>Metazoa</taxon>
        <taxon>Ecdysozoa</taxon>
        <taxon>Nematoda</taxon>
        <taxon>Chromadorea</taxon>
        <taxon>Rhabditida</taxon>
        <taxon>Spirurina</taxon>
        <taxon>Ascaridomorpha</taxon>
        <taxon>Ascaridoidea</taxon>
        <taxon>Ascarididae</taxon>
        <taxon>Parascaris</taxon>
    </lineage>
</organism>
<feature type="transmembrane region" description="Helical" evidence="8">
    <location>
        <begin position="318"/>
        <end position="341"/>
    </location>
</feature>
<dbReference type="GO" id="GO:0018996">
    <property type="term" value="P:molting cycle, collagen and cuticulin-based cuticle"/>
    <property type="evidence" value="ECO:0007669"/>
    <property type="project" value="TreeGrafter"/>
</dbReference>
<keyword evidence="4 8" id="KW-1133">Transmembrane helix</keyword>
<keyword evidence="10" id="KW-1185">Reference proteome</keyword>
<keyword evidence="6" id="KW-0325">Glycoprotein</keyword>
<feature type="transmembrane region" description="Helical" evidence="8">
    <location>
        <begin position="290"/>
        <end position="311"/>
    </location>
</feature>
<comment type="similarity">
    <text evidence="2">Belongs to the patched family.</text>
</comment>
<feature type="region of interest" description="Disordered" evidence="7">
    <location>
        <begin position="830"/>
        <end position="851"/>
    </location>
</feature>
<dbReference type="Gene3D" id="1.20.1640.10">
    <property type="entry name" value="Multidrug efflux transporter AcrB transmembrane domain"/>
    <property type="match status" value="2"/>
</dbReference>
<evidence type="ECO:0000256" key="1">
    <source>
        <dbReference type="ARBA" id="ARBA00004141"/>
    </source>
</evidence>
<comment type="subcellular location">
    <subcellularLocation>
        <location evidence="1">Membrane</location>
        <topology evidence="1">Multi-pass membrane protein</topology>
    </subcellularLocation>
</comment>
<dbReference type="InterPro" id="IPR000731">
    <property type="entry name" value="SSD"/>
</dbReference>
<dbReference type="Pfam" id="PF02460">
    <property type="entry name" value="Patched"/>
    <property type="match status" value="1"/>
</dbReference>
<dbReference type="GO" id="GO:0006897">
    <property type="term" value="P:endocytosis"/>
    <property type="evidence" value="ECO:0007669"/>
    <property type="project" value="TreeGrafter"/>
</dbReference>
<feature type="transmembrane region" description="Helical" evidence="8">
    <location>
        <begin position="683"/>
        <end position="704"/>
    </location>
</feature>
<feature type="domain" description="SSD" evidence="9">
    <location>
        <begin position="259"/>
        <end position="415"/>
    </location>
</feature>
<evidence type="ECO:0000256" key="4">
    <source>
        <dbReference type="ARBA" id="ARBA00022989"/>
    </source>
</evidence>
<feature type="transmembrane region" description="Helical" evidence="8">
    <location>
        <begin position="658"/>
        <end position="677"/>
    </location>
</feature>
<dbReference type="GO" id="GO:0030659">
    <property type="term" value="C:cytoplasmic vesicle membrane"/>
    <property type="evidence" value="ECO:0007669"/>
    <property type="project" value="TreeGrafter"/>
</dbReference>
<evidence type="ECO:0000256" key="5">
    <source>
        <dbReference type="ARBA" id="ARBA00023136"/>
    </source>
</evidence>
<dbReference type="PROSITE" id="PS50156">
    <property type="entry name" value="SSD"/>
    <property type="match status" value="1"/>
</dbReference>
<name>A0A915BVE6_PARUN</name>
<dbReference type="InterPro" id="IPR051697">
    <property type="entry name" value="Patched_domain-protein"/>
</dbReference>
<proteinExistence type="inferred from homology"/>
<evidence type="ECO:0000256" key="7">
    <source>
        <dbReference type="SAM" id="MobiDB-lite"/>
    </source>
</evidence>
<reference evidence="11" key="1">
    <citation type="submission" date="2022-11" db="UniProtKB">
        <authorList>
            <consortium name="WormBaseParasite"/>
        </authorList>
    </citation>
    <scope>IDENTIFICATION</scope>
</reference>
<sequence>MHLMSQFGYFIGRYPKMILMTTFLILTPIISYFIWYPLNIETDIRRGFADKNGASIEEFERFANFYNVSMDDFEIFAIIITSKDGPFVPLKMSTELCDDISRLSGLVTSLSFNSSKYGIIDFNEFKVAKGSINHAFNAFKFAYGIQNALAPNFDKSIILSYPNSFVYGYTLSLAPNIFAAKVNERFQEEGLATAVEYVDAIGLFYIMRASGYAGKERLQLWEIKLLQQSEMHNFSEHFDFYLYGDQLANYEAERGHVKTIWMLFIGVVLMFSYMAYVIRTLPIKMQVVLTFMAILSPLLACATVFAILGWLDVPHNSVMSLIPPLVLGIGVDDAFLLLHTWRKNAYISDGAERMRRVISDIGPSITITSLTNVVAFSVGALSPAKVMSLFSAGTAVAMAFDYVFELAVFAPCLLLTLRWEKDGDTVRKSNEMQSFWWYYAKFVLSKSGRICALLTVVLLYLATFLGLQKMEATFDASKTFSVTSPLKRSVDLFDIIYKQYAPINFVIRSSPNFTDPNDSTNFLGMIERLESRPEAYGRERTLFWLFGYIEFCRNELGVEMSIDSANYSLSLDYLDRFAKSHIIGEQNLVQYHLDEKGHAVIDSFLLTIIYTGKDGWHLRAQLSAEIREFLRDYAQYNITMFNYDSPIFELITSINKELAKSVVITLSSMACVCFIFVPSIVNAIAATLSILSISCSLLGMLSWLGLDLDPITMINVLMAIGFSVDFSAHTCYHFYFYERTHPATLPYGDDADGNVAKLTYTFHAIGSPLIQAGASTVFCMLPLFTISSYVVRSFAKTVCLLVALGILHGLFIVPSLLSVELWPRKDKSKQHPTAAVSKLDGNDSNEDAPMM</sequence>
<evidence type="ECO:0000256" key="2">
    <source>
        <dbReference type="ARBA" id="ARBA00005585"/>
    </source>
</evidence>
<dbReference type="AlphaFoldDB" id="A0A915BVE6"/>
<evidence type="ECO:0000256" key="3">
    <source>
        <dbReference type="ARBA" id="ARBA00022692"/>
    </source>
</evidence>
<dbReference type="PANTHER" id="PTHR10796">
    <property type="entry name" value="PATCHED-RELATED"/>
    <property type="match status" value="1"/>
</dbReference>
<dbReference type="InterPro" id="IPR003392">
    <property type="entry name" value="PTHD_SSD"/>
</dbReference>
<feature type="transmembrane region" description="Helical" evidence="8">
    <location>
        <begin position="361"/>
        <end position="382"/>
    </location>
</feature>
<keyword evidence="5 8" id="KW-0472">Membrane</keyword>
<dbReference type="WBParaSite" id="PgR059_g027_t01">
    <property type="protein sequence ID" value="PgR059_g027_t01"/>
    <property type="gene ID" value="PgR059_g027"/>
</dbReference>
<evidence type="ECO:0000256" key="6">
    <source>
        <dbReference type="ARBA" id="ARBA00023180"/>
    </source>
</evidence>
<evidence type="ECO:0000313" key="10">
    <source>
        <dbReference type="Proteomes" id="UP000887569"/>
    </source>
</evidence>
<feature type="transmembrane region" description="Helical" evidence="8">
    <location>
        <begin position="798"/>
        <end position="817"/>
    </location>
</feature>
<dbReference type="PANTHER" id="PTHR10796:SF94">
    <property type="entry name" value="SSD DOMAIN-CONTAINING PROTEIN"/>
    <property type="match status" value="1"/>
</dbReference>
<feature type="transmembrane region" description="Helical" evidence="8">
    <location>
        <begin position="769"/>
        <end position="791"/>
    </location>
</feature>
<evidence type="ECO:0000313" key="11">
    <source>
        <dbReference type="WBParaSite" id="PgR059_g027_t01"/>
    </source>
</evidence>
<feature type="transmembrane region" description="Helical" evidence="8">
    <location>
        <begin position="17"/>
        <end position="38"/>
    </location>
</feature>
<feature type="transmembrane region" description="Helical" evidence="8">
    <location>
        <begin position="260"/>
        <end position="278"/>
    </location>
</feature>
<dbReference type="GO" id="GO:0005886">
    <property type="term" value="C:plasma membrane"/>
    <property type="evidence" value="ECO:0007669"/>
    <property type="project" value="TreeGrafter"/>
</dbReference>
<evidence type="ECO:0000256" key="8">
    <source>
        <dbReference type="SAM" id="Phobius"/>
    </source>
</evidence>
<dbReference type="SUPFAM" id="SSF82866">
    <property type="entry name" value="Multidrug efflux transporter AcrB transmembrane domain"/>
    <property type="match status" value="2"/>
</dbReference>
<feature type="transmembrane region" description="Helical" evidence="8">
    <location>
        <begin position="389"/>
        <end position="416"/>
    </location>
</feature>
<protein>
    <submittedName>
        <fullName evidence="11">SSD domain-containing protein</fullName>
    </submittedName>
</protein>